<dbReference type="PIRSF" id="PIRSF006066">
    <property type="entry name" value="HI0050"/>
    <property type="match status" value="1"/>
</dbReference>
<evidence type="ECO:0000256" key="6">
    <source>
        <dbReference type="ARBA" id="ARBA00023136"/>
    </source>
</evidence>
<keyword evidence="10" id="KW-1185">Reference proteome</keyword>
<feature type="transmembrane region" description="Helical" evidence="7">
    <location>
        <begin position="242"/>
        <end position="261"/>
    </location>
</feature>
<evidence type="ECO:0000256" key="2">
    <source>
        <dbReference type="ARBA" id="ARBA00022475"/>
    </source>
</evidence>
<keyword evidence="4 7" id="KW-0812">Transmembrane</keyword>
<evidence type="ECO:0000256" key="5">
    <source>
        <dbReference type="ARBA" id="ARBA00022989"/>
    </source>
</evidence>
<evidence type="ECO:0000313" key="9">
    <source>
        <dbReference type="EMBL" id="GAK55139.1"/>
    </source>
</evidence>
<reference evidence="9" key="1">
    <citation type="journal article" date="2015" name="PeerJ">
        <title>First genomic representation of candidate bacterial phylum KSB3 points to enhanced environmental sensing as a trigger of wastewater bulking.</title>
        <authorList>
            <person name="Sekiguchi Y."/>
            <person name="Ohashi A."/>
            <person name="Parks D.H."/>
            <person name="Yamauchi T."/>
            <person name="Tyson G.W."/>
            <person name="Hugenholtz P."/>
        </authorList>
    </citation>
    <scope>NUCLEOTIDE SEQUENCE [LARGE SCALE GENOMIC DNA]</scope>
</reference>
<evidence type="ECO:0000256" key="7">
    <source>
        <dbReference type="SAM" id="Phobius"/>
    </source>
</evidence>
<keyword evidence="6 7" id="KW-0472">Membrane</keyword>
<dbReference type="EMBL" id="DF820463">
    <property type="protein sequence ID" value="GAK55139.1"/>
    <property type="molecule type" value="Genomic_DNA"/>
</dbReference>
<feature type="transmembrane region" description="Helical" evidence="7">
    <location>
        <begin position="273"/>
        <end position="295"/>
    </location>
</feature>
<dbReference type="GO" id="GO:0005886">
    <property type="term" value="C:plasma membrane"/>
    <property type="evidence" value="ECO:0007669"/>
    <property type="project" value="UniProtKB-SubCell"/>
</dbReference>
<feature type="transmembrane region" description="Helical" evidence="7">
    <location>
        <begin position="315"/>
        <end position="346"/>
    </location>
</feature>
<feature type="transmembrane region" description="Helical" evidence="7">
    <location>
        <begin position="402"/>
        <end position="427"/>
    </location>
</feature>
<dbReference type="InterPro" id="IPR004681">
    <property type="entry name" value="TRAP_DctM"/>
</dbReference>
<dbReference type="AlphaFoldDB" id="A0A0S6WAJ1"/>
<protein>
    <submittedName>
        <fullName evidence="9">Large permease protein</fullName>
    </submittedName>
</protein>
<dbReference type="Pfam" id="PF06808">
    <property type="entry name" value="DctM"/>
    <property type="match status" value="1"/>
</dbReference>
<dbReference type="STRING" id="1499967.U27_01970"/>
<proteinExistence type="predicted"/>
<name>A0A0S6WAJ1_VECG1</name>
<feature type="transmembrane region" description="Helical" evidence="7">
    <location>
        <begin position="217"/>
        <end position="236"/>
    </location>
</feature>
<evidence type="ECO:0000256" key="4">
    <source>
        <dbReference type="ARBA" id="ARBA00022692"/>
    </source>
</evidence>
<dbReference type="PANTHER" id="PTHR33362">
    <property type="entry name" value="SIALIC ACID TRAP TRANSPORTER PERMEASE PROTEIN SIAT-RELATED"/>
    <property type="match status" value="1"/>
</dbReference>
<evidence type="ECO:0000256" key="1">
    <source>
        <dbReference type="ARBA" id="ARBA00004429"/>
    </source>
</evidence>
<keyword evidence="5 7" id="KW-1133">Transmembrane helix</keyword>
<keyword evidence="2" id="KW-1003">Cell membrane</keyword>
<dbReference type="Proteomes" id="UP000030661">
    <property type="component" value="Unassembled WGS sequence"/>
</dbReference>
<evidence type="ECO:0000256" key="3">
    <source>
        <dbReference type="ARBA" id="ARBA00022519"/>
    </source>
</evidence>
<dbReference type="NCBIfam" id="TIGR00786">
    <property type="entry name" value="dctM"/>
    <property type="match status" value="1"/>
</dbReference>
<evidence type="ECO:0000259" key="8">
    <source>
        <dbReference type="Pfam" id="PF06808"/>
    </source>
</evidence>
<gene>
    <name evidence="9" type="ORF">U27_01970</name>
</gene>
<evidence type="ECO:0000313" key="10">
    <source>
        <dbReference type="Proteomes" id="UP000030661"/>
    </source>
</evidence>
<feature type="transmembrane region" description="Helical" evidence="7">
    <location>
        <begin position="93"/>
        <end position="115"/>
    </location>
</feature>
<feature type="transmembrane region" description="Helical" evidence="7">
    <location>
        <begin position="172"/>
        <end position="196"/>
    </location>
</feature>
<feature type="domain" description="TRAP C4-dicarboxylate transport system permease DctM subunit" evidence="8">
    <location>
        <begin position="7"/>
        <end position="418"/>
    </location>
</feature>
<keyword evidence="3" id="KW-0997">Cell inner membrane</keyword>
<dbReference type="HOGENOM" id="CLU_019824_4_1_0"/>
<dbReference type="PANTHER" id="PTHR33362:SF3">
    <property type="entry name" value="SIALIC ACID TRAP TRANSPORTER PERMEASE PROTEIN SIAT"/>
    <property type="match status" value="1"/>
</dbReference>
<feature type="transmembrane region" description="Helical" evidence="7">
    <location>
        <begin position="49"/>
        <end position="72"/>
    </location>
</feature>
<dbReference type="InterPro" id="IPR010656">
    <property type="entry name" value="DctM"/>
</dbReference>
<dbReference type="GO" id="GO:0022857">
    <property type="term" value="F:transmembrane transporter activity"/>
    <property type="evidence" value="ECO:0007669"/>
    <property type="project" value="TreeGrafter"/>
</dbReference>
<comment type="subcellular location">
    <subcellularLocation>
        <location evidence="1">Cell inner membrane</location>
        <topology evidence="1">Multi-pass membrane protein</topology>
    </subcellularLocation>
</comment>
<feature type="transmembrane region" description="Helical" evidence="7">
    <location>
        <begin position="358"/>
        <end position="382"/>
    </location>
</feature>
<accession>A0A0S6WAJ1</accession>
<sequence>MKFAAFIGILVILFMIGMPVAFSMGISGFVTLKLMWGETVNIGIVAQRMLYGVNNFIILAIPFFLLAGKLMNTGGVTQRIFHFANLLVGHMKGGLGQVNIIASMIFAGMSGLAAADTAGLGMVELKAMHDAGYDSDFSCAITGASSTIGPIIPPSVPLVIYGILANVSIGKLLIAGIVPGFLVGIALMIMVTIYAGKKGYPQNPRATLGELWTAFKLAAAPMMTPVILIGGILTGIFTPTEAAAICALYAFVLGCFVYREISLTDLWKILKETAHETATITFIISCAMFYGWVMIRSRMPIVLLELVTGISTNPIVVLFILNAFLLIIGCFMETIAALSILVPIILPLLLKVGIDPLHFGMVMVLNLMLGLLTPPFGINLFILSKISGLSSLRIARATLPFFIPLLAVLLLITLFPSIVTFLPALAFGK</sequence>
<dbReference type="eggNOG" id="COG1593">
    <property type="taxonomic scope" value="Bacteria"/>
</dbReference>
<organism evidence="9">
    <name type="scientific">Vecturithrix granuli</name>
    <dbReference type="NCBI Taxonomy" id="1499967"/>
    <lineage>
        <taxon>Bacteria</taxon>
        <taxon>Candidatus Moduliflexota</taxon>
        <taxon>Candidatus Vecturitrichia</taxon>
        <taxon>Candidatus Vecturitrichales</taxon>
        <taxon>Candidatus Vecturitrichaceae</taxon>
        <taxon>Candidatus Vecturithrix</taxon>
    </lineage>
</organism>